<accession>A0A1X0QCK1</accession>
<gene>
    <name evidence="1" type="ORF">HERIO_639</name>
</gene>
<dbReference type="VEuPathDB" id="MicrosporidiaDB:HERIO_639"/>
<name>A0A1X0QCK1_9MICR</name>
<evidence type="ECO:0000313" key="1">
    <source>
        <dbReference type="EMBL" id="ORD97511.1"/>
    </source>
</evidence>
<comment type="caution">
    <text evidence="1">The sequence shown here is derived from an EMBL/GenBank/DDBJ whole genome shotgun (WGS) entry which is preliminary data.</text>
</comment>
<sequence>MEKLTNFDRIQIIMINLDLEITGGIGVEFNINTVFTFWDYVNTVIKDLEVQIMENNKNIDSS</sequence>
<keyword evidence="2" id="KW-1185">Reference proteome</keyword>
<proteinExistence type="predicted"/>
<organism evidence="1 2">
    <name type="scientific">Hepatospora eriocheir</name>
    <dbReference type="NCBI Taxonomy" id="1081669"/>
    <lineage>
        <taxon>Eukaryota</taxon>
        <taxon>Fungi</taxon>
        <taxon>Fungi incertae sedis</taxon>
        <taxon>Microsporidia</taxon>
        <taxon>Hepatosporidae</taxon>
        <taxon>Hepatospora</taxon>
    </lineage>
</organism>
<dbReference type="EMBL" id="LVKB01000020">
    <property type="protein sequence ID" value="ORD97511.1"/>
    <property type="molecule type" value="Genomic_DNA"/>
</dbReference>
<dbReference type="Proteomes" id="UP000192356">
    <property type="component" value="Unassembled WGS sequence"/>
</dbReference>
<reference evidence="1 2" key="1">
    <citation type="journal article" date="2017" name="Environ. Microbiol.">
        <title>Decay of the glycolytic pathway and adaptation to intranuclear parasitism within Enterocytozoonidae microsporidia.</title>
        <authorList>
            <person name="Wiredu Boakye D."/>
            <person name="Jaroenlak P."/>
            <person name="Prachumwat A."/>
            <person name="Williams T.A."/>
            <person name="Bateman K.S."/>
            <person name="Itsathitphaisarn O."/>
            <person name="Sritunyalucksana K."/>
            <person name="Paszkiewicz K.H."/>
            <person name="Moore K.A."/>
            <person name="Stentiford G.D."/>
            <person name="Williams B.A."/>
        </authorList>
    </citation>
    <scope>NUCLEOTIDE SEQUENCE [LARGE SCALE GENOMIC DNA]</scope>
    <source>
        <strain evidence="1 2">GB1</strain>
    </source>
</reference>
<dbReference type="AlphaFoldDB" id="A0A1X0QCK1"/>
<dbReference type="VEuPathDB" id="MicrosporidiaDB:A0H76_2832"/>
<evidence type="ECO:0000313" key="2">
    <source>
        <dbReference type="Proteomes" id="UP000192356"/>
    </source>
</evidence>
<protein>
    <submittedName>
        <fullName evidence="1">Uncharacterized protein</fullName>
    </submittedName>
</protein>